<dbReference type="GO" id="GO:0006747">
    <property type="term" value="P:FAD biosynthetic process"/>
    <property type="evidence" value="ECO:0007669"/>
    <property type="project" value="TreeGrafter"/>
</dbReference>
<dbReference type="EMBL" id="GG745363">
    <property type="protein sequence ID" value="KNE69990.1"/>
    <property type="molecule type" value="Genomic_DNA"/>
</dbReference>
<evidence type="ECO:0000256" key="8">
    <source>
        <dbReference type="ARBA" id="ARBA00022827"/>
    </source>
</evidence>
<dbReference type="PANTHER" id="PTHR23293">
    <property type="entry name" value="FAD SYNTHETASE-RELATED FMN ADENYLYLTRANSFERASE"/>
    <property type="match status" value="1"/>
</dbReference>
<evidence type="ECO:0000256" key="11">
    <source>
        <dbReference type="ARBA" id="ARBA00031871"/>
    </source>
</evidence>
<keyword evidence="15" id="KW-1185">Reference proteome</keyword>
<evidence type="ECO:0000259" key="13">
    <source>
        <dbReference type="Pfam" id="PF01507"/>
    </source>
</evidence>
<dbReference type="OrthoDB" id="270728at2759"/>
<proteinExistence type="predicted"/>
<dbReference type="InterPro" id="IPR014729">
    <property type="entry name" value="Rossmann-like_a/b/a_fold"/>
</dbReference>
<dbReference type="AlphaFoldDB" id="A0A0L0T5I2"/>
<reference evidence="15" key="2">
    <citation type="submission" date="2009-11" db="EMBL/GenBank/DDBJ databases">
        <title>The Genome Sequence of Allomyces macrogynus strain ATCC 38327.</title>
        <authorList>
            <consortium name="The Broad Institute Genome Sequencing Platform"/>
            <person name="Russ C."/>
            <person name="Cuomo C."/>
            <person name="Shea T."/>
            <person name="Young S.K."/>
            <person name="Zeng Q."/>
            <person name="Koehrsen M."/>
            <person name="Haas B."/>
            <person name="Borodovsky M."/>
            <person name="Guigo R."/>
            <person name="Alvarado L."/>
            <person name="Berlin A."/>
            <person name="Borenstein D."/>
            <person name="Chen Z."/>
            <person name="Engels R."/>
            <person name="Freedman E."/>
            <person name="Gellesch M."/>
            <person name="Goldberg J."/>
            <person name="Griggs A."/>
            <person name="Gujja S."/>
            <person name="Heiman D."/>
            <person name="Hepburn T."/>
            <person name="Howarth C."/>
            <person name="Jen D."/>
            <person name="Larson L."/>
            <person name="Lewis B."/>
            <person name="Mehta T."/>
            <person name="Park D."/>
            <person name="Pearson M."/>
            <person name="Roberts A."/>
            <person name="Saif S."/>
            <person name="Shenoy N."/>
            <person name="Sisk P."/>
            <person name="Stolte C."/>
            <person name="Sykes S."/>
            <person name="Walk T."/>
            <person name="White J."/>
            <person name="Yandava C."/>
            <person name="Burger G."/>
            <person name="Gray M.W."/>
            <person name="Holland P.W.H."/>
            <person name="King N."/>
            <person name="Lang F.B.F."/>
            <person name="Roger A.J."/>
            <person name="Ruiz-Trillo I."/>
            <person name="Lander E."/>
            <person name="Nusbaum C."/>
        </authorList>
    </citation>
    <scope>NUCLEOTIDE SEQUENCE [LARGE SCALE GENOMIC DNA]</scope>
    <source>
        <strain evidence="15">ATCC 38327</strain>
    </source>
</reference>
<name>A0A0L0T5I2_ALLM3</name>
<keyword evidence="7" id="KW-0547">Nucleotide-binding</keyword>
<comment type="catalytic activity">
    <reaction evidence="12">
        <text>FMN + ATP + H(+) = FAD + diphosphate</text>
        <dbReference type="Rhea" id="RHEA:17237"/>
        <dbReference type="ChEBI" id="CHEBI:15378"/>
        <dbReference type="ChEBI" id="CHEBI:30616"/>
        <dbReference type="ChEBI" id="CHEBI:33019"/>
        <dbReference type="ChEBI" id="CHEBI:57692"/>
        <dbReference type="ChEBI" id="CHEBI:58210"/>
        <dbReference type="EC" id="2.7.7.2"/>
    </reaction>
</comment>
<feature type="domain" description="Phosphoadenosine phosphosulphate reductase" evidence="13">
    <location>
        <begin position="152"/>
        <end position="219"/>
    </location>
</feature>
<organism evidence="14 15">
    <name type="scientific">Allomyces macrogynus (strain ATCC 38327)</name>
    <name type="common">Allomyces javanicus var. macrogynus</name>
    <dbReference type="NCBI Taxonomy" id="578462"/>
    <lineage>
        <taxon>Eukaryota</taxon>
        <taxon>Fungi</taxon>
        <taxon>Fungi incertae sedis</taxon>
        <taxon>Blastocladiomycota</taxon>
        <taxon>Blastocladiomycetes</taxon>
        <taxon>Blastocladiales</taxon>
        <taxon>Blastocladiaceae</taxon>
        <taxon>Allomyces</taxon>
    </lineage>
</organism>
<evidence type="ECO:0000256" key="7">
    <source>
        <dbReference type="ARBA" id="ARBA00022741"/>
    </source>
</evidence>
<keyword evidence="3" id="KW-0285">Flavoprotein</keyword>
<dbReference type="OMA" id="FQAPMAN"/>
<dbReference type="EC" id="2.7.7.2" evidence="2"/>
<dbReference type="eggNOG" id="KOG2644">
    <property type="taxonomic scope" value="Eukaryota"/>
</dbReference>
<evidence type="ECO:0000256" key="10">
    <source>
        <dbReference type="ARBA" id="ARBA00031145"/>
    </source>
</evidence>
<sequence length="366" mass="39507">MAPTTPTVPVFSRPFMLAAASSSPTPPASPATAFQAPMANLQQDDAFVPPCPIRAEKDANLALDALAAIPMPACCDAEPVPTTPRLFPPIDFVAVERDVYAYVTRTTLGDAAPAASNTTSTPEAAVARLQAIITDAVGVLEAALHQFTPKHLALSFNGGKDCTVLLHLLAAVLHRGQRLGAWDYDTSAVQTVYVMQANGFDEEHEFVAKCAARYNLAVDTLPGPMQSALATYTDRHPFIRAVCVGTRRTDPWASHLCPMHKCDPGWPDLVRVHPVLDWAFADIWLFLLALRVEYCVLYDHGYTSLGPKDRTMPNPDLKKEGGKGYWRAWRLRDSARERCGRMPALSMPAAVGKGEEGATANGAASA</sequence>
<evidence type="ECO:0000256" key="5">
    <source>
        <dbReference type="ARBA" id="ARBA00022679"/>
    </source>
</evidence>
<keyword evidence="5" id="KW-0808">Transferase</keyword>
<evidence type="ECO:0000313" key="15">
    <source>
        <dbReference type="Proteomes" id="UP000054350"/>
    </source>
</evidence>
<dbReference type="CDD" id="cd23948">
    <property type="entry name" value="FAD_synthase"/>
    <property type="match status" value="1"/>
</dbReference>
<dbReference type="Gene3D" id="3.40.50.620">
    <property type="entry name" value="HUPs"/>
    <property type="match status" value="1"/>
</dbReference>
<feature type="domain" description="Phosphoadenosine phosphosulphate reductase" evidence="13">
    <location>
        <begin position="240"/>
        <end position="309"/>
    </location>
</feature>
<dbReference type="STRING" id="578462.A0A0L0T5I2"/>
<dbReference type="VEuPathDB" id="FungiDB:AMAG_14828"/>
<evidence type="ECO:0000256" key="1">
    <source>
        <dbReference type="ARBA" id="ARBA00004726"/>
    </source>
</evidence>
<dbReference type="SUPFAM" id="SSF52402">
    <property type="entry name" value="Adenine nucleotide alpha hydrolases-like"/>
    <property type="match status" value="1"/>
</dbReference>
<comment type="pathway">
    <text evidence="1">Cofactor biosynthesis; FAD biosynthesis; FAD from FMN: step 1/1.</text>
</comment>
<dbReference type="Proteomes" id="UP000054350">
    <property type="component" value="Unassembled WGS sequence"/>
</dbReference>
<evidence type="ECO:0000256" key="6">
    <source>
        <dbReference type="ARBA" id="ARBA00022695"/>
    </source>
</evidence>
<keyword evidence="4" id="KW-0288">FMN</keyword>
<evidence type="ECO:0000256" key="4">
    <source>
        <dbReference type="ARBA" id="ARBA00022643"/>
    </source>
</evidence>
<keyword evidence="6" id="KW-0548">Nucleotidyltransferase</keyword>
<gene>
    <name evidence="14" type="ORF">AMAG_14828</name>
</gene>
<dbReference type="InterPro" id="IPR002500">
    <property type="entry name" value="PAPS_reduct_dom"/>
</dbReference>
<evidence type="ECO:0000313" key="14">
    <source>
        <dbReference type="EMBL" id="KNE69990.1"/>
    </source>
</evidence>
<evidence type="ECO:0000256" key="9">
    <source>
        <dbReference type="ARBA" id="ARBA00022840"/>
    </source>
</evidence>
<keyword evidence="8" id="KW-0274">FAD</keyword>
<reference evidence="14 15" key="1">
    <citation type="submission" date="2009-11" db="EMBL/GenBank/DDBJ databases">
        <title>Annotation of Allomyces macrogynus ATCC 38327.</title>
        <authorList>
            <consortium name="The Broad Institute Genome Sequencing Platform"/>
            <person name="Russ C."/>
            <person name="Cuomo C."/>
            <person name="Burger G."/>
            <person name="Gray M.W."/>
            <person name="Holland P.W.H."/>
            <person name="King N."/>
            <person name="Lang F.B.F."/>
            <person name="Roger A.J."/>
            <person name="Ruiz-Trillo I."/>
            <person name="Young S.K."/>
            <person name="Zeng Q."/>
            <person name="Gargeya S."/>
            <person name="Fitzgerald M."/>
            <person name="Haas B."/>
            <person name="Abouelleil A."/>
            <person name="Alvarado L."/>
            <person name="Arachchi H.M."/>
            <person name="Berlin A."/>
            <person name="Chapman S.B."/>
            <person name="Gearin G."/>
            <person name="Goldberg J."/>
            <person name="Griggs A."/>
            <person name="Gujja S."/>
            <person name="Hansen M."/>
            <person name="Heiman D."/>
            <person name="Howarth C."/>
            <person name="Larimer J."/>
            <person name="Lui A."/>
            <person name="MacDonald P.J.P."/>
            <person name="McCowen C."/>
            <person name="Montmayeur A."/>
            <person name="Murphy C."/>
            <person name="Neiman D."/>
            <person name="Pearson M."/>
            <person name="Priest M."/>
            <person name="Roberts A."/>
            <person name="Saif S."/>
            <person name="Shea T."/>
            <person name="Sisk P."/>
            <person name="Stolte C."/>
            <person name="Sykes S."/>
            <person name="Wortman J."/>
            <person name="Nusbaum C."/>
            <person name="Birren B."/>
        </authorList>
    </citation>
    <scope>NUCLEOTIDE SEQUENCE [LARGE SCALE GENOMIC DNA]</scope>
    <source>
        <strain evidence="14 15">ATCC 38327</strain>
    </source>
</reference>
<evidence type="ECO:0000256" key="3">
    <source>
        <dbReference type="ARBA" id="ARBA00022630"/>
    </source>
</evidence>
<dbReference type="GO" id="GO:0005524">
    <property type="term" value="F:ATP binding"/>
    <property type="evidence" value="ECO:0007669"/>
    <property type="project" value="UniProtKB-KW"/>
</dbReference>
<accession>A0A0L0T5I2</accession>
<evidence type="ECO:0000256" key="12">
    <source>
        <dbReference type="ARBA" id="ARBA00049494"/>
    </source>
</evidence>
<dbReference type="Pfam" id="PF01507">
    <property type="entry name" value="PAPS_reduct"/>
    <property type="match status" value="2"/>
</dbReference>
<keyword evidence="9" id="KW-0067">ATP-binding</keyword>
<evidence type="ECO:0000256" key="2">
    <source>
        <dbReference type="ARBA" id="ARBA00012393"/>
    </source>
</evidence>
<dbReference type="PANTHER" id="PTHR23293:SF9">
    <property type="entry name" value="FAD SYNTHASE"/>
    <property type="match status" value="1"/>
</dbReference>
<protein>
    <recommendedName>
        <fullName evidence="2">FAD synthase</fullName>
        <ecNumber evidence="2">2.7.7.2</ecNumber>
    </recommendedName>
    <alternativeName>
        <fullName evidence="10">FAD pyrophosphorylase</fullName>
    </alternativeName>
    <alternativeName>
        <fullName evidence="11">FMN adenylyltransferase</fullName>
    </alternativeName>
</protein>
<dbReference type="GO" id="GO:0003919">
    <property type="term" value="F:FMN adenylyltransferase activity"/>
    <property type="evidence" value="ECO:0007669"/>
    <property type="project" value="UniProtKB-EC"/>
</dbReference>